<protein>
    <recommendedName>
        <fullName evidence="4">Tail assembly protein</fullName>
    </recommendedName>
</protein>
<gene>
    <name evidence="2" type="ORF">VA599_02740</name>
</gene>
<keyword evidence="1" id="KW-0472">Membrane</keyword>
<reference evidence="2 3" key="1">
    <citation type="submission" date="2023-12" db="EMBL/GenBank/DDBJ databases">
        <title>Chromobacterium sp. strain TRC.1.1.SA producing antimicrobial pigment.</title>
        <authorList>
            <person name="Verma N."/>
            <person name="Choksket S."/>
            <person name="Pinnaka A.K."/>
            <person name="Korpole S."/>
        </authorList>
    </citation>
    <scope>NUCLEOTIDE SEQUENCE [LARGE SCALE GENOMIC DNA]</scope>
    <source>
        <strain evidence="2 3">TRC1.1.SA</strain>
    </source>
</reference>
<keyword evidence="1" id="KW-0812">Transmembrane</keyword>
<proteinExistence type="predicted"/>
<dbReference type="EMBL" id="JAYFSJ010000002">
    <property type="protein sequence ID" value="MEN7429645.1"/>
    <property type="molecule type" value="Genomic_DNA"/>
</dbReference>
<comment type="caution">
    <text evidence="2">The sequence shown here is derived from an EMBL/GenBank/DDBJ whole genome shotgun (WGS) entry which is preliminary data.</text>
</comment>
<evidence type="ECO:0008006" key="4">
    <source>
        <dbReference type="Google" id="ProtNLM"/>
    </source>
</evidence>
<feature type="transmembrane region" description="Helical" evidence="1">
    <location>
        <begin position="93"/>
        <end position="126"/>
    </location>
</feature>
<organism evidence="2 3">
    <name type="scientific">Chromobacterium indicum</name>
    <dbReference type="NCBI Taxonomy" id="3110228"/>
    <lineage>
        <taxon>Bacteria</taxon>
        <taxon>Pseudomonadati</taxon>
        <taxon>Pseudomonadota</taxon>
        <taxon>Betaproteobacteria</taxon>
        <taxon>Neisseriales</taxon>
        <taxon>Chromobacteriaceae</taxon>
        <taxon>Chromobacterium</taxon>
    </lineage>
</organism>
<sequence>MRTIRLGGELGERYGRAHRLAVSSAGEAVAALNALYPGFNNAIRQLDERGFVFRVAVADRDIEEQELLLVSTGDVLIMPEVNGAGGGSRLIGAALIVVGALTIAFGGSQLMAVGVGLMLTGAMMYLSPVPRFDQQQAEQQQGKSSYLFNGAVNSSAQGAPAPWGWGRHRVGGIVISAGISVEDI</sequence>
<dbReference type="Proteomes" id="UP001405405">
    <property type="component" value="Unassembled WGS sequence"/>
</dbReference>
<dbReference type="RefSeq" id="WP_346787597.1">
    <property type="nucleotide sequence ID" value="NZ_JAYFSJ010000002.1"/>
</dbReference>
<evidence type="ECO:0000313" key="3">
    <source>
        <dbReference type="Proteomes" id="UP001405405"/>
    </source>
</evidence>
<accession>A0ABV0CEN0</accession>
<keyword evidence="1" id="KW-1133">Transmembrane helix</keyword>
<evidence type="ECO:0000256" key="1">
    <source>
        <dbReference type="SAM" id="Phobius"/>
    </source>
</evidence>
<name>A0ABV0CEN0_9NEIS</name>
<keyword evidence="3" id="KW-1185">Reference proteome</keyword>
<evidence type="ECO:0000313" key="2">
    <source>
        <dbReference type="EMBL" id="MEN7429645.1"/>
    </source>
</evidence>